<evidence type="ECO:0000256" key="5">
    <source>
        <dbReference type="SAM" id="Phobius"/>
    </source>
</evidence>
<keyword evidence="7" id="KW-0436">Ligase</keyword>
<proteinExistence type="predicted"/>
<dbReference type="EMBL" id="FOGG01000018">
    <property type="protein sequence ID" value="SER84470.1"/>
    <property type="molecule type" value="Genomic_DNA"/>
</dbReference>
<evidence type="ECO:0000256" key="4">
    <source>
        <dbReference type="ARBA" id="ARBA00023136"/>
    </source>
</evidence>
<protein>
    <submittedName>
        <fullName evidence="7">O-antigen ligase</fullName>
    </submittedName>
</protein>
<evidence type="ECO:0000313" key="8">
    <source>
        <dbReference type="Proteomes" id="UP000199572"/>
    </source>
</evidence>
<keyword evidence="8" id="KW-1185">Reference proteome</keyword>
<feature type="transmembrane region" description="Helical" evidence="5">
    <location>
        <begin position="41"/>
        <end position="59"/>
    </location>
</feature>
<feature type="transmembrane region" description="Helical" evidence="5">
    <location>
        <begin position="168"/>
        <end position="184"/>
    </location>
</feature>
<name>A0A1H9SHF6_9SPHI</name>
<dbReference type="GO" id="GO:0016020">
    <property type="term" value="C:membrane"/>
    <property type="evidence" value="ECO:0007669"/>
    <property type="project" value="UniProtKB-SubCell"/>
</dbReference>
<keyword evidence="4 5" id="KW-0472">Membrane</keyword>
<feature type="transmembrane region" description="Helical" evidence="5">
    <location>
        <begin position="191"/>
        <end position="208"/>
    </location>
</feature>
<dbReference type="Proteomes" id="UP000199572">
    <property type="component" value="Unassembled WGS sequence"/>
</dbReference>
<evidence type="ECO:0000313" key="7">
    <source>
        <dbReference type="EMBL" id="SER84470.1"/>
    </source>
</evidence>
<accession>A0A1H9SHF6</accession>
<evidence type="ECO:0000256" key="1">
    <source>
        <dbReference type="ARBA" id="ARBA00004141"/>
    </source>
</evidence>
<evidence type="ECO:0000256" key="3">
    <source>
        <dbReference type="ARBA" id="ARBA00022989"/>
    </source>
</evidence>
<dbReference type="GO" id="GO:0016874">
    <property type="term" value="F:ligase activity"/>
    <property type="evidence" value="ECO:0007669"/>
    <property type="project" value="UniProtKB-KW"/>
</dbReference>
<feature type="transmembrane region" description="Helical" evidence="5">
    <location>
        <begin position="339"/>
        <end position="359"/>
    </location>
</feature>
<dbReference type="InterPro" id="IPR007016">
    <property type="entry name" value="O-antigen_ligase-rel_domated"/>
</dbReference>
<keyword evidence="3 5" id="KW-1133">Transmembrane helix</keyword>
<dbReference type="InterPro" id="IPR051533">
    <property type="entry name" value="WaaL-like"/>
</dbReference>
<feature type="domain" description="O-antigen ligase-related" evidence="6">
    <location>
        <begin position="198"/>
        <end position="349"/>
    </location>
</feature>
<dbReference type="AlphaFoldDB" id="A0A1H9SHF6"/>
<organism evidence="7 8">
    <name type="scientific">Pedobacter rhizosphaerae</name>
    <dbReference type="NCBI Taxonomy" id="390241"/>
    <lineage>
        <taxon>Bacteria</taxon>
        <taxon>Pseudomonadati</taxon>
        <taxon>Bacteroidota</taxon>
        <taxon>Sphingobacteriia</taxon>
        <taxon>Sphingobacteriales</taxon>
        <taxon>Sphingobacteriaceae</taxon>
        <taxon>Pedobacter</taxon>
    </lineage>
</organism>
<feature type="transmembrane region" description="Helical" evidence="5">
    <location>
        <begin position="243"/>
        <end position="262"/>
    </location>
</feature>
<gene>
    <name evidence="7" type="ORF">SAMN04488023_11826</name>
</gene>
<dbReference type="PANTHER" id="PTHR37422">
    <property type="entry name" value="TEICHURONIC ACID BIOSYNTHESIS PROTEIN TUAE"/>
    <property type="match status" value="1"/>
</dbReference>
<feature type="transmembrane region" description="Helical" evidence="5">
    <location>
        <begin position="128"/>
        <end position="148"/>
    </location>
</feature>
<evidence type="ECO:0000256" key="2">
    <source>
        <dbReference type="ARBA" id="ARBA00022692"/>
    </source>
</evidence>
<reference evidence="7 8" key="1">
    <citation type="submission" date="2016-10" db="EMBL/GenBank/DDBJ databases">
        <authorList>
            <person name="de Groot N.N."/>
        </authorList>
    </citation>
    <scope>NUCLEOTIDE SEQUENCE [LARGE SCALE GENOMIC DNA]</scope>
    <source>
        <strain evidence="7 8">DSM 18610</strain>
    </source>
</reference>
<feature type="transmembrane region" description="Helical" evidence="5">
    <location>
        <begin position="12"/>
        <end position="35"/>
    </location>
</feature>
<feature type="transmembrane region" description="Helical" evidence="5">
    <location>
        <begin position="214"/>
        <end position="231"/>
    </location>
</feature>
<feature type="transmembrane region" description="Helical" evidence="5">
    <location>
        <begin position="371"/>
        <end position="404"/>
    </location>
</feature>
<sequence>MDYLIRITKYEFTVKEIGLLFFTFFLMENTFSWLVMPNSNIILMYEKLLSLVIYAFLIFKFKDLQRNEMVYIGLMSFVVIKLIFESMLDYGNVFQQLTLFTILFPVAYTIFVKYICRTFNFEILELLAQFYLLLYVVFMLCYGAGFSFSLEQVNMDDYGPFSGDSRIIHARSIFMMIIPLIWYFDQFLRHGKLWSFILFLFCVTIIIIHQHRSVWASSIFSMGLYFFMVLRNNLVPISRLVRTIFSGLLLISLSVFIIAQAFPEMLNFFSDRFSEILDPLKENGTGKFRADQRDVYFPMVLERPFFGWTFEGFDMKNPLVDWWPEKTGQHFHEGFMEMLFYHGFFGLILKYAYLIYLAFKAWSKNLDQKSIILIAFSLSGLLFSLNYVLPLIYWGVVGLCLFYLERKPTNDDEESFRKPEHIVIMPKNVPDNLN</sequence>
<dbReference type="Pfam" id="PF04932">
    <property type="entry name" value="Wzy_C"/>
    <property type="match status" value="1"/>
</dbReference>
<feature type="transmembrane region" description="Helical" evidence="5">
    <location>
        <begin position="71"/>
        <end position="88"/>
    </location>
</feature>
<evidence type="ECO:0000259" key="6">
    <source>
        <dbReference type="Pfam" id="PF04932"/>
    </source>
</evidence>
<dbReference type="PANTHER" id="PTHR37422:SF17">
    <property type="entry name" value="O-ANTIGEN LIGASE"/>
    <property type="match status" value="1"/>
</dbReference>
<dbReference type="STRING" id="390241.SAMN04488023_11826"/>
<keyword evidence="2 5" id="KW-0812">Transmembrane</keyword>
<dbReference type="RefSeq" id="WP_245738678.1">
    <property type="nucleotide sequence ID" value="NZ_FOGG01000018.1"/>
</dbReference>
<feature type="transmembrane region" description="Helical" evidence="5">
    <location>
        <begin position="94"/>
        <end position="116"/>
    </location>
</feature>
<comment type="subcellular location">
    <subcellularLocation>
        <location evidence="1">Membrane</location>
        <topology evidence="1">Multi-pass membrane protein</topology>
    </subcellularLocation>
</comment>